<evidence type="ECO:0000256" key="1">
    <source>
        <dbReference type="ARBA" id="ARBA00003686"/>
    </source>
</evidence>
<evidence type="ECO:0000313" key="12">
    <source>
        <dbReference type="Proteomes" id="UP000345527"/>
    </source>
</evidence>
<evidence type="ECO:0000313" key="10">
    <source>
        <dbReference type="EMBL" id="KAA8821981.1"/>
    </source>
</evidence>
<dbReference type="EMBL" id="RZOA01000010">
    <property type="protein sequence ID" value="KAA8823228.1"/>
    <property type="molecule type" value="Genomic_DNA"/>
</dbReference>
<comment type="caution">
    <text evidence="11">The sequence shown here is derived from an EMBL/GenBank/DDBJ whole genome shotgun (WGS) entry which is preliminary data.</text>
</comment>
<evidence type="ECO:0000256" key="7">
    <source>
        <dbReference type="ARBA" id="ARBA00047110"/>
    </source>
</evidence>
<dbReference type="AlphaFoldDB" id="A0A5J5E2D0"/>
<evidence type="ECO:0000256" key="3">
    <source>
        <dbReference type="ARBA" id="ARBA00022730"/>
    </source>
</evidence>
<feature type="compositionally biased region" description="Basic and acidic residues" evidence="9">
    <location>
        <begin position="61"/>
        <end position="70"/>
    </location>
</feature>
<reference evidence="12 13" key="1">
    <citation type="journal article" date="2019" name="Syst. Appl. Microbiol.">
        <title>Characterization of Bifidobacterium species in feaces of the Egyptian fruit bat: Description of B. vespertilionis sp. nov. and B. rousetti sp. nov.</title>
        <authorList>
            <person name="Modesto M."/>
            <person name="Satti M."/>
            <person name="Watanabe K."/>
            <person name="Puglisi E."/>
            <person name="Morelli L."/>
            <person name="Huang C.-H."/>
            <person name="Liou J.-S."/>
            <person name="Miyashita M."/>
            <person name="Tamura T."/>
            <person name="Saito S."/>
            <person name="Mori K."/>
            <person name="Huang L."/>
            <person name="Sciavilla P."/>
            <person name="Sandri C."/>
            <person name="Spiezio C."/>
            <person name="Vitali F."/>
            <person name="Cavalieri D."/>
            <person name="Perpetuini G."/>
            <person name="Tofalo R."/>
            <person name="Bonetti A."/>
            <person name="Arita M."/>
            <person name="Mattarelli P."/>
        </authorList>
    </citation>
    <scope>NUCLEOTIDE SEQUENCE [LARGE SCALE GENOMIC DNA]</scope>
    <source>
        <strain evidence="10 13">RST16</strain>
        <strain evidence="11 12">RST8</strain>
    </source>
</reference>
<dbReference type="HAMAP" id="MF_00537">
    <property type="entry name" value="Ribosomal_uS14_1"/>
    <property type="match status" value="1"/>
</dbReference>
<keyword evidence="4 8" id="KW-0689">Ribosomal protein</keyword>
<keyword evidence="8" id="KW-0694">RNA-binding</keyword>
<dbReference type="GO" id="GO:0015935">
    <property type="term" value="C:small ribosomal subunit"/>
    <property type="evidence" value="ECO:0007669"/>
    <property type="project" value="TreeGrafter"/>
</dbReference>
<evidence type="ECO:0000256" key="6">
    <source>
        <dbReference type="ARBA" id="ARBA00035167"/>
    </source>
</evidence>
<keyword evidence="13" id="KW-1185">Reference proteome</keyword>
<comment type="function">
    <text evidence="1 8">Binds 16S rRNA, required for the assembly of 30S particles and may also be responsible for determining the conformation of the 16S rRNA at the A site.</text>
</comment>
<dbReference type="RefSeq" id="WP_150354016.1">
    <property type="nucleotide sequence ID" value="NZ_JAFEJW010000027.1"/>
</dbReference>
<dbReference type="Pfam" id="PF00253">
    <property type="entry name" value="Ribosomal_S14"/>
    <property type="match status" value="1"/>
</dbReference>
<sequence length="101" mass="11649">MAKTSKIAKQHQRELTVAKYAERRAQYKRDSVNPHLSAEERAEAMRRLQSLPRDASPTRLRNRDAIDGRPRGFNRAFGLSRINLREKAHRGELPGVVKSSW</sequence>
<evidence type="ECO:0000256" key="2">
    <source>
        <dbReference type="ARBA" id="ARBA00009083"/>
    </source>
</evidence>
<keyword evidence="5 8" id="KW-0687">Ribonucleoprotein</keyword>
<feature type="compositionally biased region" description="Basic and acidic residues" evidence="9">
    <location>
        <begin position="26"/>
        <end position="46"/>
    </location>
</feature>
<feature type="region of interest" description="Disordered" evidence="9">
    <location>
        <begin position="26"/>
        <end position="72"/>
    </location>
</feature>
<dbReference type="EMBL" id="RZNZ01000002">
    <property type="protein sequence ID" value="KAA8821981.1"/>
    <property type="molecule type" value="Genomic_DNA"/>
</dbReference>
<dbReference type="GO" id="GO:0019843">
    <property type="term" value="F:rRNA binding"/>
    <property type="evidence" value="ECO:0007669"/>
    <property type="project" value="UniProtKB-UniRule"/>
</dbReference>
<evidence type="ECO:0000256" key="5">
    <source>
        <dbReference type="ARBA" id="ARBA00023274"/>
    </source>
</evidence>
<dbReference type="PANTHER" id="PTHR19836:SF19">
    <property type="entry name" value="SMALL RIBOSOMAL SUBUNIT PROTEIN US14M"/>
    <property type="match status" value="1"/>
</dbReference>
<evidence type="ECO:0000313" key="11">
    <source>
        <dbReference type="EMBL" id="KAA8823228.1"/>
    </source>
</evidence>
<comment type="subunit">
    <text evidence="7 8">Part of the 30S ribosomal subunit. Contacts proteins S3 and S10.</text>
</comment>
<dbReference type="Gene3D" id="1.10.287.1480">
    <property type="match status" value="1"/>
</dbReference>
<dbReference type="Proteomes" id="UP000345527">
    <property type="component" value="Unassembled WGS sequence"/>
</dbReference>
<organism evidence="11 12">
    <name type="scientific">Bifidobacterium vespertilionis</name>
    <dbReference type="NCBI Taxonomy" id="2562524"/>
    <lineage>
        <taxon>Bacteria</taxon>
        <taxon>Bacillati</taxon>
        <taxon>Actinomycetota</taxon>
        <taxon>Actinomycetes</taxon>
        <taxon>Bifidobacteriales</taxon>
        <taxon>Bifidobacteriaceae</taxon>
        <taxon>Bifidobacterium</taxon>
    </lineage>
</organism>
<evidence type="ECO:0000256" key="8">
    <source>
        <dbReference type="HAMAP-Rule" id="MF_00537"/>
    </source>
</evidence>
<protein>
    <recommendedName>
        <fullName evidence="6 8">Small ribosomal subunit protein uS14</fullName>
    </recommendedName>
</protein>
<dbReference type="FunFam" id="1.10.287.1480:FF:000001">
    <property type="entry name" value="30S ribosomal protein S14"/>
    <property type="match status" value="1"/>
</dbReference>
<evidence type="ECO:0000256" key="4">
    <source>
        <dbReference type="ARBA" id="ARBA00022980"/>
    </source>
</evidence>
<evidence type="ECO:0000313" key="13">
    <source>
        <dbReference type="Proteomes" id="UP000374630"/>
    </source>
</evidence>
<dbReference type="PANTHER" id="PTHR19836">
    <property type="entry name" value="30S RIBOSOMAL PROTEIN S14"/>
    <property type="match status" value="1"/>
</dbReference>
<proteinExistence type="inferred from homology"/>
<accession>A0A5J5E2D0</accession>
<evidence type="ECO:0000256" key="9">
    <source>
        <dbReference type="SAM" id="MobiDB-lite"/>
    </source>
</evidence>
<dbReference type="GO" id="GO:0005737">
    <property type="term" value="C:cytoplasm"/>
    <property type="evidence" value="ECO:0007669"/>
    <property type="project" value="UniProtKB-ARBA"/>
</dbReference>
<comment type="similarity">
    <text evidence="2 8">Belongs to the universal ribosomal protein uS14 family.</text>
</comment>
<dbReference type="GO" id="GO:0006412">
    <property type="term" value="P:translation"/>
    <property type="evidence" value="ECO:0007669"/>
    <property type="project" value="UniProtKB-UniRule"/>
</dbReference>
<dbReference type="SUPFAM" id="SSF57716">
    <property type="entry name" value="Glucocorticoid receptor-like (DNA-binding domain)"/>
    <property type="match status" value="1"/>
</dbReference>
<dbReference type="NCBIfam" id="NF006477">
    <property type="entry name" value="PRK08881.1"/>
    <property type="match status" value="1"/>
</dbReference>
<keyword evidence="3 8" id="KW-0699">rRNA-binding</keyword>
<dbReference type="Proteomes" id="UP000374630">
    <property type="component" value="Unassembled WGS sequence"/>
</dbReference>
<name>A0A5J5E2D0_9BIFI</name>
<dbReference type="InterPro" id="IPR023036">
    <property type="entry name" value="Ribosomal_uS14_bac/plastid"/>
</dbReference>
<dbReference type="GO" id="GO:0003735">
    <property type="term" value="F:structural constituent of ribosome"/>
    <property type="evidence" value="ECO:0007669"/>
    <property type="project" value="InterPro"/>
</dbReference>
<dbReference type="OrthoDB" id="9810484at2"/>
<dbReference type="InterPro" id="IPR001209">
    <property type="entry name" value="Ribosomal_uS14"/>
</dbReference>
<gene>
    <name evidence="8" type="primary">rpsN</name>
    <name evidence="11" type="ORF">EM848_05915</name>
    <name evidence="10" type="ORF">EMO90_01875</name>
</gene>